<sequence length="150" mass="16681">MNSTETDIPADADEAKTANRRYANLDEALQAQGVPESNHEFIRKFVDGLDVIGFYARSGYIKAIRRSLGPAIQIHSGYSTGFRSEMEIYAVLGDVEHSEGKRGWTVTHPRRKVPVTDSGKAPKQREIEYPICPECFMTLPATGKCDDCDV</sequence>
<organism evidence="1 2">
    <name type="scientific">Gulosibacter molinativorax</name>
    <dbReference type="NCBI Taxonomy" id="256821"/>
    <lineage>
        <taxon>Bacteria</taxon>
        <taxon>Bacillati</taxon>
        <taxon>Actinomycetota</taxon>
        <taxon>Actinomycetes</taxon>
        <taxon>Micrococcales</taxon>
        <taxon>Microbacteriaceae</taxon>
        <taxon>Gulosibacter</taxon>
    </lineage>
</organism>
<evidence type="ECO:0000313" key="1">
    <source>
        <dbReference type="EMBL" id="MDJ1372673.1"/>
    </source>
</evidence>
<comment type="caution">
    <text evidence="1">The sequence shown here is derived from an EMBL/GenBank/DDBJ whole genome shotgun (WGS) entry which is preliminary data.</text>
</comment>
<proteinExistence type="predicted"/>
<evidence type="ECO:0000313" key="2">
    <source>
        <dbReference type="Proteomes" id="UP001170379"/>
    </source>
</evidence>
<dbReference type="RefSeq" id="WP_026937783.1">
    <property type="nucleotide sequence ID" value="NZ_CP028426.1"/>
</dbReference>
<name>A0ABT7CC59_9MICO</name>
<reference evidence="1" key="2">
    <citation type="journal article" date="2022" name="Sci. Rep.">
        <title>In silico prediction of the enzymes involved in the degradation of the herbicide molinate by Gulosibacter molinativorax ON4T.</title>
        <authorList>
            <person name="Lopes A.R."/>
            <person name="Bunin E."/>
            <person name="Viana A.T."/>
            <person name="Froufe H."/>
            <person name="Munoz-Merida A."/>
            <person name="Pinho D."/>
            <person name="Figueiredo J."/>
            <person name="Barroso C."/>
            <person name="Vaz-Moreira I."/>
            <person name="Bellanger X."/>
            <person name="Egas C."/>
            <person name="Nunes O.C."/>
        </authorList>
    </citation>
    <scope>NUCLEOTIDE SEQUENCE</scope>
    <source>
        <strain evidence="1">ON4</strain>
    </source>
</reference>
<dbReference type="Proteomes" id="UP001170379">
    <property type="component" value="Unassembled WGS sequence"/>
</dbReference>
<protein>
    <submittedName>
        <fullName evidence="1">Uncharacterized protein</fullName>
    </submittedName>
</protein>
<gene>
    <name evidence="1" type="ORF">C7K25_15140</name>
</gene>
<keyword evidence="2" id="KW-1185">Reference proteome</keyword>
<reference evidence="1" key="1">
    <citation type="submission" date="2018-03" db="EMBL/GenBank/DDBJ databases">
        <authorList>
            <person name="Nunes O.C."/>
            <person name="Lopes A.R."/>
            <person name="Froufe H."/>
            <person name="Munoz-Merida A."/>
            <person name="Barroso C."/>
            <person name="Egas C."/>
        </authorList>
    </citation>
    <scope>NUCLEOTIDE SEQUENCE</scope>
    <source>
        <strain evidence="1">ON4</strain>
    </source>
</reference>
<accession>A0ABT7CC59</accession>
<dbReference type="EMBL" id="PXVD01000037">
    <property type="protein sequence ID" value="MDJ1372673.1"/>
    <property type="molecule type" value="Genomic_DNA"/>
</dbReference>